<evidence type="ECO:0000313" key="8">
    <source>
        <dbReference type="Proteomes" id="UP000515163"/>
    </source>
</evidence>
<comment type="subcellular location">
    <subcellularLocation>
        <location evidence="1">Endoplasmic reticulum membrane</location>
        <topology evidence="1">Multi-pass membrane protein</topology>
    </subcellularLocation>
</comment>
<evidence type="ECO:0000256" key="5">
    <source>
        <dbReference type="ARBA" id="ARBA00022989"/>
    </source>
</evidence>
<dbReference type="GeneID" id="116306850"/>
<dbReference type="RefSeq" id="XP_031572836.1">
    <property type="nucleotide sequence ID" value="XM_031716976.1"/>
</dbReference>
<evidence type="ECO:0000313" key="9">
    <source>
        <dbReference type="RefSeq" id="XP_031572836.1"/>
    </source>
</evidence>
<dbReference type="AlphaFoldDB" id="A0A6P8IZA4"/>
<accession>A0A6P8IZA4</accession>
<dbReference type="OrthoDB" id="8914197at2759"/>
<protein>
    <submittedName>
        <fullName evidence="9">Protein jagunal homolog 1-like isoform X1</fullName>
    </submittedName>
</protein>
<keyword evidence="8" id="KW-1185">Reference proteome</keyword>
<dbReference type="KEGG" id="aten:116306850"/>
<feature type="transmembrane region" description="Helical" evidence="7">
    <location>
        <begin position="69"/>
        <end position="88"/>
    </location>
</feature>
<dbReference type="InParanoid" id="A0A6P8IZA4"/>
<keyword evidence="5 7" id="KW-1133">Transmembrane helix</keyword>
<dbReference type="GO" id="GO:0016192">
    <property type="term" value="P:vesicle-mediated transport"/>
    <property type="evidence" value="ECO:0007669"/>
    <property type="project" value="TreeGrafter"/>
</dbReference>
<sequence length="176" mass="19417">MSSRGGPRAAGTDGSDFTHRERVASHYRESVRHKLKVKVCLWIHLFFVTCVVSWYGLAVLRLVKAAPQPWMLVWCISAFAALAGLTAIPKNKGTMMYVFAFGNLVTGIGPLMYGASFILTEVLNNYSHGIIPATQDWRELPIKMSVLAFVIQLHAISIFYANKLISAWGAKGDKGS</sequence>
<evidence type="ECO:0000256" key="4">
    <source>
        <dbReference type="ARBA" id="ARBA00022824"/>
    </source>
</evidence>
<dbReference type="InterPro" id="IPR009787">
    <property type="entry name" value="Jagunal"/>
</dbReference>
<feature type="transmembrane region" description="Helical" evidence="7">
    <location>
        <begin position="39"/>
        <end position="57"/>
    </location>
</feature>
<keyword evidence="4" id="KW-0256">Endoplasmic reticulum</keyword>
<organism evidence="8 9">
    <name type="scientific">Actinia tenebrosa</name>
    <name type="common">Australian red waratah sea anemone</name>
    <dbReference type="NCBI Taxonomy" id="6105"/>
    <lineage>
        <taxon>Eukaryota</taxon>
        <taxon>Metazoa</taxon>
        <taxon>Cnidaria</taxon>
        <taxon>Anthozoa</taxon>
        <taxon>Hexacorallia</taxon>
        <taxon>Actiniaria</taxon>
        <taxon>Actiniidae</taxon>
        <taxon>Actinia</taxon>
    </lineage>
</organism>
<evidence type="ECO:0000256" key="6">
    <source>
        <dbReference type="ARBA" id="ARBA00023136"/>
    </source>
</evidence>
<reference evidence="9" key="1">
    <citation type="submission" date="2025-08" db="UniProtKB">
        <authorList>
            <consortium name="RefSeq"/>
        </authorList>
    </citation>
    <scope>IDENTIFICATION</scope>
    <source>
        <tissue evidence="9">Tentacle</tissue>
    </source>
</reference>
<keyword evidence="6 7" id="KW-0472">Membrane</keyword>
<dbReference type="PANTHER" id="PTHR20955">
    <property type="entry name" value="PROTEIN JAGUNAL HOMOLOG 1"/>
    <property type="match status" value="1"/>
</dbReference>
<feature type="transmembrane region" description="Helical" evidence="7">
    <location>
        <begin position="95"/>
        <end position="120"/>
    </location>
</feature>
<evidence type="ECO:0000256" key="3">
    <source>
        <dbReference type="ARBA" id="ARBA00022692"/>
    </source>
</evidence>
<comment type="similarity">
    <text evidence="2">Belongs to the jagunal family.</text>
</comment>
<dbReference type="GO" id="GO:0005789">
    <property type="term" value="C:endoplasmic reticulum membrane"/>
    <property type="evidence" value="ECO:0007669"/>
    <property type="project" value="UniProtKB-SubCell"/>
</dbReference>
<name>A0A6P8IZA4_ACTTE</name>
<dbReference type="GO" id="GO:0007029">
    <property type="term" value="P:endoplasmic reticulum organization"/>
    <property type="evidence" value="ECO:0007669"/>
    <property type="project" value="InterPro"/>
</dbReference>
<dbReference type="Proteomes" id="UP000515163">
    <property type="component" value="Unplaced"/>
</dbReference>
<evidence type="ECO:0000256" key="2">
    <source>
        <dbReference type="ARBA" id="ARBA00008462"/>
    </source>
</evidence>
<evidence type="ECO:0000256" key="1">
    <source>
        <dbReference type="ARBA" id="ARBA00004477"/>
    </source>
</evidence>
<evidence type="ECO:0000256" key="7">
    <source>
        <dbReference type="SAM" id="Phobius"/>
    </source>
</evidence>
<dbReference type="Pfam" id="PF07086">
    <property type="entry name" value="Jagunal"/>
    <property type="match status" value="1"/>
</dbReference>
<keyword evidence="3 7" id="KW-0812">Transmembrane</keyword>
<dbReference type="FunCoup" id="A0A6P8IZA4">
    <property type="interactions" value="1217"/>
</dbReference>
<proteinExistence type="inferred from homology"/>
<gene>
    <name evidence="9" type="primary">LOC116306850</name>
</gene>
<dbReference type="PANTHER" id="PTHR20955:SF1">
    <property type="entry name" value="PROTEIN JAGUNAL HOMOLOG 1"/>
    <property type="match status" value="1"/>
</dbReference>
<feature type="transmembrane region" description="Helical" evidence="7">
    <location>
        <begin position="140"/>
        <end position="161"/>
    </location>
</feature>